<dbReference type="EMBL" id="UOGB01000021">
    <property type="protein sequence ID" value="VAX15527.1"/>
    <property type="molecule type" value="Genomic_DNA"/>
</dbReference>
<reference evidence="1" key="1">
    <citation type="submission" date="2018-06" db="EMBL/GenBank/DDBJ databases">
        <authorList>
            <person name="Zhirakovskaya E."/>
        </authorList>
    </citation>
    <scope>NUCLEOTIDE SEQUENCE</scope>
</reference>
<evidence type="ECO:0000313" key="1">
    <source>
        <dbReference type="EMBL" id="VAX15527.1"/>
    </source>
</evidence>
<gene>
    <name evidence="1" type="ORF">MNBD_NITROSPINAE03-286</name>
</gene>
<organism evidence="1">
    <name type="scientific">hydrothermal vent metagenome</name>
    <dbReference type="NCBI Taxonomy" id="652676"/>
    <lineage>
        <taxon>unclassified sequences</taxon>
        <taxon>metagenomes</taxon>
        <taxon>ecological metagenomes</taxon>
    </lineage>
</organism>
<dbReference type="AlphaFoldDB" id="A0A3B1CFF8"/>
<protein>
    <submittedName>
        <fullName evidence="1">Uncharacterized protein</fullName>
    </submittedName>
</protein>
<name>A0A3B1CFF8_9ZZZZ</name>
<proteinExistence type="predicted"/>
<sequence length="34" mass="4247">MVWSFAENTFRKTKRRIIWKPLNRYDREAGCEDE</sequence>
<accession>A0A3B1CFF8</accession>